<feature type="transmembrane region" description="Helical" evidence="4">
    <location>
        <begin position="399"/>
        <end position="418"/>
    </location>
</feature>
<dbReference type="Proteomes" id="UP000537130">
    <property type="component" value="Unassembled WGS sequence"/>
</dbReference>
<feature type="transmembrane region" description="Helical" evidence="4">
    <location>
        <begin position="150"/>
        <end position="173"/>
    </location>
</feature>
<dbReference type="EMBL" id="JACHWY010000002">
    <property type="protein sequence ID" value="MBB3047959.1"/>
    <property type="molecule type" value="Genomic_DNA"/>
</dbReference>
<dbReference type="Pfam" id="PF07690">
    <property type="entry name" value="MFS_1"/>
    <property type="match status" value="1"/>
</dbReference>
<dbReference type="GO" id="GO:0022857">
    <property type="term" value="F:transmembrane transporter activity"/>
    <property type="evidence" value="ECO:0007669"/>
    <property type="project" value="InterPro"/>
</dbReference>
<feature type="domain" description="Major facilitator superfamily (MFS) profile" evidence="5">
    <location>
        <begin position="19"/>
        <end position="424"/>
    </location>
</feature>
<evidence type="ECO:0000313" key="7">
    <source>
        <dbReference type="Proteomes" id="UP000537130"/>
    </source>
</evidence>
<proteinExistence type="predicted"/>
<feature type="transmembrane region" description="Helical" evidence="4">
    <location>
        <begin position="20"/>
        <end position="40"/>
    </location>
</feature>
<accession>A0A7W4Z5X7</accession>
<keyword evidence="7" id="KW-1185">Reference proteome</keyword>
<feature type="transmembrane region" description="Helical" evidence="4">
    <location>
        <begin position="113"/>
        <end position="138"/>
    </location>
</feature>
<feature type="transmembrane region" description="Helical" evidence="4">
    <location>
        <begin position="280"/>
        <end position="301"/>
    </location>
</feature>
<dbReference type="PANTHER" id="PTHR23524">
    <property type="entry name" value="TRANSPORTER, PUTATIVE (AFU_ORTHOLOGUE AFUA_8G04850)-RELATED"/>
    <property type="match status" value="1"/>
</dbReference>
<dbReference type="InterPro" id="IPR011701">
    <property type="entry name" value="MFS"/>
</dbReference>
<protein>
    <submittedName>
        <fullName evidence="6">MFS family permease</fullName>
    </submittedName>
</protein>
<feature type="transmembrane region" description="Helical" evidence="4">
    <location>
        <begin position="60"/>
        <end position="81"/>
    </location>
</feature>
<evidence type="ECO:0000256" key="2">
    <source>
        <dbReference type="ARBA" id="ARBA00022989"/>
    </source>
</evidence>
<dbReference type="Gene3D" id="1.20.1250.20">
    <property type="entry name" value="MFS general substrate transporter like domains"/>
    <property type="match status" value="1"/>
</dbReference>
<dbReference type="AlphaFoldDB" id="A0A7W4Z5X7"/>
<feature type="transmembrane region" description="Helical" evidence="4">
    <location>
        <begin position="185"/>
        <end position="206"/>
    </location>
</feature>
<evidence type="ECO:0000259" key="5">
    <source>
        <dbReference type="PROSITE" id="PS50850"/>
    </source>
</evidence>
<gene>
    <name evidence="6" type="ORF">FHR99_002225</name>
</gene>
<dbReference type="SUPFAM" id="SSF103473">
    <property type="entry name" value="MFS general substrate transporter"/>
    <property type="match status" value="1"/>
</dbReference>
<feature type="transmembrane region" description="Helical" evidence="4">
    <location>
        <begin position="308"/>
        <end position="328"/>
    </location>
</feature>
<sequence length="438" mass="45238">MLPTRFLGITLTDGIKRRHLVAYLLAALISSGYAGALAVLQPGLLAVMNIPIADQGSLTGLLAALQEVVLIAMMPLFGVMADRSGRKSVYAIGLGLTALGFFLYPYANSVSELIAYRLIVAFGGAAMIGMMVTVIADYASEADRGKANGLQGFIATIGAFIPPILGFMPGVFAKQGMTELAAQQMTFAIGGAMGVVGTVVVLIGLAPHVKRPSTEHEPVMQMLKNGLAAAKDHGVALSYGAAFISRGDLAVTGAFMGLWLVQFGTQNLGMAPSQAMQELAVPRVLTTVSGAMVGAILMGFISDRIRRGTAVMLASGLAAAVYLSVSFIDDPTAPWVFALLGVMGVAEISAFVSSQALVGQQAPAARRGAVIGFFGTAGAIGIMVGTAGGGWMFGAISPAAPFVLFGFLNAVVFIWAILVNNKIRKPDPVEDTTSCATA</sequence>
<feature type="transmembrane region" description="Helical" evidence="4">
    <location>
        <begin position="236"/>
        <end position="260"/>
    </location>
</feature>
<evidence type="ECO:0000313" key="6">
    <source>
        <dbReference type="EMBL" id="MBB3047959.1"/>
    </source>
</evidence>
<keyword evidence="3 4" id="KW-0472">Membrane</keyword>
<dbReference type="InterPro" id="IPR020846">
    <property type="entry name" value="MFS_dom"/>
</dbReference>
<dbReference type="RefSeq" id="WP_183410708.1">
    <property type="nucleotide sequence ID" value="NZ_JACHWY010000002.1"/>
</dbReference>
<dbReference type="PROSITE" id="PS50850">
    <property type="entry name" value="MFS"/>
    <property type="match status" value="1"/>
</dbReference>
<feature type="transmembrane region" description="Helical" evidence="4">
    <location>
        <begin position="88"/>
        <end position="107"/>
    </location>
</feature>
<comment type="caution">
    <text evidence="6">The sequence shown here is derived from an EMBL/GenBank/DDBJ whole genome shotgun (WGS) entry which is preliminary data.</text>
</comment>
<dbReference type="InterPro" id="IPR036259">
    <property type="entry name" value="MFS_trans_sf"/>
</dbReference>
<name>A0A7W4Z5X7_9GAMM</name>
<feature type="transmembrane region" description="Helical" evidence="4">
    <location>
        <begin position="370"/>
        <end position="393"/>
    </location>
</feature>
<evidence type="ECO:0000256" key="1">
    <source>
        <dbReference type="ARBA" id="ARBA00022692"/>
    </source>
</evidence>
<evidence type="ECO:0000256" key="3">
    <source>
        <dbReference type="ARBA" id="ARBA00023136"/>
    </source>
</evidence>
<keyword evidence="2 4" id="KW-1133">Transmembrane helix</keyword>
<feature type="transmembrane region" description="Helical" evidence="4">
    <location>
        <begin position="334"/>
        <end position="358"/>
    </location>
</feature>
<reference evidence="6 7" key="1">
    <citation type="submission" date="2020-08" db="EMBL/GenBank/DDBJ databases">
        <title>Genomic Encyclopedia of Type Strains, Phase III (KMG-III): the genomes of soil and plant-associated and newly described type strains.</title>
        <authorList>
            <person name="Whitman W."/>
        </authorList>
    </citation>
    <scope>NUCLEOTIDE SEQUENCE [LARGE SCALE GENOMIC DNA]</scope>
    <source>
        <strain evidence="6 7">CECT 8654</strain>
    </source>
</reference>
<dbReference type="PANTHER" id="PTHR23524:SF1">
    <property type="entry name" value="MRH DOMAIN-CONTAINING PROTEIN-RELATED"/>
    <property type="match status" value="1"/>
</dbReference>
<organism evidence="6 7">
    <name type="scientific">Litorivivens lipolytica</name>
    <dbReference type="NCBI Taxonomy" id="1524264"/>
    <lineage>
        <taxon>Bacteria</taxon>
        <taxon>Pseudomonadati</taxon>
        <taxon>Pseudomonadota</taxon>
        <taxon>Gammaproteobacteria</taxon>
        <taxon>Litorivivens</taxon>
    </lineage>
</organism>
<evidence type="ECO:0000256" key="4">
    <source>
        <dbReference type="SAM" id="Phobius"/>
    </source>
</evidence>
<keyword evidence="1 4" id="KW-0812">Transmembrane</keyword>